<evidence type="ECO:0000313" key="4">
    <source>
        <dbReference type="Proteomes" id="UP001630127"/>
    </source>
</evidence>
<dbReference type="SUPFAM" id="SSF53098">
    <property type="entry name" value="Ribonuclease H-like"/>
    <property type="match status" value="1"/>
</dbReference>
<dbReference type="Pfam" id="PF04937">
    <property type="entry name" value="DUF659"/>
    <property type="match status" value="1"/>
</dbReference>
<keyword evidence="4" id="KW-1185">Reference proteome</keyword>
<name>A0ABD3AU58_9GENT</name>
<feature type="region of interest" description="Disordered" evidence="1">
    <location>
        <begin position="1"/>
        <end position="36"/>
    </location>
</feature>
<evidence type="ECO:0000313" key="3">
    <source>
        <dbReference type="EMBL" id="KAL3534522.1"/>
    </source>
</evidence>
<evidence type="ECO:0000256" key="1">
    <source>
        <dbReference type="SAM" id="MobiDB-lite"/>
    </source>
</evidence>
<feature type="non-terminal residue" evidence="3">
    <location>
        <position position="449"/>
    </location>
</feature>
<dbReference type="PANTHER" id="PTHR32166">
    <property type="entry name" value="OSJNBA0013A04.12 PROTEIN"/>
    <property type="match status" value="1"/>
</dbReference>
<reference evidence="3 4" key="1">
    <citation type="submission" date="2024-11" db="EMBL/GenBank/DDBJ databases">
        <title>A near-complete genome assembly of Cinchona calisaya.</title>
        <authorList>
            <person name="Lian D.C."/>
            <person name="Zhao X.W."/>
            <person name="Wei L."/>
        </authorList>
    </citation>
    <scope>NUCLEOTIDE SEQUENCE [LARGE SCALE GENOMIC DNA]</scope>
    <source>
        <tissue evidence="3">Nenye</tissue>
    </source>
</reference>
<dbReference type="InterPro" id="IPR012337">
    <property type="entry name" value="RNaseH-like_sf"/>
</dbReference>
<proteinExistence type="predicted"/>
<evidence type="ECO:0000259" key="2">
    <source>
        <dbReference type="Pfam" id="PF04937"/>
    </source>
</evidence>
<dbReference type="EMBL" id="JBJUIK010000002">
    <property type="protein sequence ID" value="KAL3534522.1"/>
    <property type="molecule type" value="Genomic_DNA"/>
</dbReference>
<dbReference type="AlphaFoldDB" id="A0ABD3AU58"/>
<feature type="non-terminal residue" evidence="3">
    <location>
        <position position="1"/>
    </location>
</feature>
<accession>A0ABD3AU58</accession>
<organism evidence="3 4">
    <name type="scientific">Cinchona calisaya</name>
    <dbReference type="NCBI Taxonomy" id="153742"/>
    <lineage>
        <taxon>Eukaryota</taxon>
        <taxon>Viridiplantae</taxon>
        <taxon>Streptophyta</taxon>
        <taxon>Embryophyta</taxon>
        <taxon>Tracheophyta</taxon>
        <taxon>Spermatophyta</taxon>
        <taxon>Magnoliopsida</taxon>
        <taxon>eudicotyledons</taxon>
        <taxon>Gunneridae</taxon>
        <taxon>Pentapetalae</taxon>
        <taxon>asterids</taxon>
        <taxon>lamiids</taxon>
        <taxon>Gentianales</taxon>
        <taxon>Rubiaceae</taxon>
        <taxon>Cinchonoideae</taxon>
        <taxon>Cinchoneae</taxon>
        <taxon>Cinchona</taxon>
    </lineage>
</organism>
<dbReference type="Proteomes" id="UP001630127">
    <property type="component" value="Unassembled WGS sequence"/>
</dbReference>
<dbReference type="PANTHER" id="PTHR32166:SF105">
    <property type="entry name" value="HAT DIMERIZATION DOMAIN-CONTAINING PROTEIN"/>
    <property type="match status" value="1"/>
</dbReference>
<gene>
    <name evidence="3" type="ORF">ACH5RR_002983</name>
</gene>
<feature type="compositionally biased region" description="Basic and acidic residues" evidence="1">
    <location>
        <begin position="14"/>
        <end position="28"/>
    </location>
</feature>
<protein>
    <recommendedName>
        <fullName evidence="2">DUF659 domain-containing protein</fullName>
    </recommendedName>
</protein>
<feature type="domain" description="DUF659" evidence="2">
    <location>
        <begin position="99"/>
        <end position="250"/>
    </location>
</feature>
<dbReference type="InterPro" id="IPR007021">
    <property type="entry name" value="DUF659"/>
</dbReference>
<sequence>SIGMGSTKPSTSGSKRDFSHSFSVREDGGMPSQGTDYLFPSKQKSVKAMFSKENIKKVGKAISKFFHFNAIPFHAADSGPYYQSMIDAIAHAGPGMKGPSGYQIGGEYLNEELKEVEEYITTIKLKLPDFGCTIMCDGWSTRTKHPIINFMIYCDRNMIYHSSVDCTNIKKTGKFIFSLMDKVVDEIGEENIVQIVTDSESNMKAAGELLMQKRKHLFWSPCAAHCIDLMLEDIGKIDSIKDTIAQGKKITSFMYNSDKIVNLMKSHTKNRELLRPGITRFATEFISMESLLRHCTELKRMCTSDEWIEFNNTTKRRIEARNVADLILSESFWSSVRNICAVMEPLVKVLKTIDQDNKPTLPIIYEAMDRAKMAIKKIVKHWKRYWDVIDKRWYNQLHQDLHAAAYFLNPSLQYSGTCVFETNEVWKGLKGVIMRLESNVDVQVDAINE</sequence>
<comment type="caution">
    <text evidence="3">The sequence shown here is derived from an EMBL/GenBank/DDBJ whole genome shotgun (WGS) entry which is preliminary data.</text>
</comment>